<feature type="region of interest" description="Disordered" evidence="1">
    <location>
        <begin position="100"/>
        <end position="125"/>
    </location>
</feature>
<name>A0A381PR53_9ZZZZ</name>
<evidence type="ECO:0000313" key="2">
    <source>
        <dbReference type="EMBL" id="SUZ69370.1"/>
    </source>
</evidence>
<evidence type="ECO:0000256" key="1">
    <source>
        <dbReference type="SAM" id="MobiDB-lite"/>
    </source>
</evidence>
<dbReference type="EMBL" id="UINC01001061">
    <property type="protein sequence ID" value="SUZ69370.1"/>
    <property type="molecule type" value="Genomic_DNA"/>
</dbReference>
<sequence>MIAGYIIEDINMNLFPNSESHLIGSNKWGRIALVLIFALALGGCSSNAAREAELATKEAERIAAEQEMARIVQEQERTRVAELQRQREVEVADRARLQAERERQAAEERADEERRRQEEAERREQTRLAQLAVSEALEVERQEKLEQISLLEQQIAEIQIEVDTNEVASTILQETILVAEELLQVLITEQTKYENTDANGNTIDPLSKDLIAELEVRKNNLLRQAQSQ</sequence>
<proteinExistence type="predicted"/>
<reference evidence="2" key="1">
    <citation type="submission" date="2018-05" db="EMBL/GenBank/DDBJ databases">
        <authorList>
            <person name="Lanie J.A."/>
            <person name="Ng W.-L."/>
            <person name="Kazmierczak K.M."/>
            <person name="Andrzejewski T.M."/>
            <person name="Davidsen T.M."/>
            <person name="Wayne K.J."/>
            <person name="Tettelin H."/>
            <person name="Glass J.I."/>
            <person name="Rusch D."/>
            <person name="Podicherti R."/>
            <person name="Tsui H.-C.T."/>
            <person name="Winkler M.E."/>
        </authorList>
    </citation>
    <scope>NUCLEOTIDE SEQUENCE</scope>
</reference>
<accession>A0A381PR53</accession>
<protein>
    <submittedName>
        <fullName evidence="2">Uncharacterized protein</fullName>
    </submittedName>
</protein>
<dbReference type="AlphaFoldDB" id="A0A381PR53"/>
<organism evidence="2">
    <name type="scientific">marine metagenome</name>
    <dbReference type="NCBI Taxonomy" id="408172"/>
    <lineage>
        <taxon>unclassified sequences</taxon>
        <taxon>metagenomes</taxon>
        <taxon>ecological metagenomes</taxon>
    </lineage>
</organism>
<gene>
    <name evidence="2" type="ORF">METZ01_LOCUS22224</name>
</gene>